<keyword evidence="1" id="KW-0378">Hydrolase</keyword>
<protein>
    <submittedName>
        <fullName evidence="4">S9 family peptidase</fullName>
    </submittedName>
</protein>
<dbReference type="Gene3D" id="3.40.50.1820">
    <property type="entry name" value="alpha/beta hydrolase"/>
    <property type="match status" value="1"/>
</dbReference>
<feature type="domain" description="Peptidase S9 prolyl oligopeptidase catalytic" evidence="3">
    <location>
        <begin position="439"/>
        <end position="653"/>
    </location>
</feature>
<dbReference type="Pfam" id="PF00326">
    <property type="entry name" value="Peptidase_S9"/>
    <property type="match status" value="1"/>
</dbReference>
<evidence type="ECO:0000256" key="2">
    <source>
        <dbReference type="SAM" id="SignalP"/>
    </source>
</evidence>
<dbReference type="EMBL" id="VTOX01000003">
    <property type="protein sequence ID" value="NKE66313.1"/>
    <property type="molecule type" value="Genomic_DNA"/>
</dbReference>
<keyword evidence="5" id="KW-1185">Reference proteome</keyword>
<evidence type="ECO:0000313" key="5">
    <source>
        <dbReference type="Proteomes" id="UP000521868"/>
    </source>
</evidence>
<dbReference type="PANTHER" id="PTHR42776">
    <property type="entry name" value="SERINE PEPTIDASE S9 FAMILY MEMBER"/>
    <property type="match status" value="1"/>
</dbReference>
<dbReference type="GO" id="GO:0004252">
    <property type="term" value="F:serine-type endopeptidase activity"/>
    <property type="evidence" value="ECO:0007669"/>
    <property type="project" value="TreeGrafter"/>
</dbReference>
<dbReference type="AlphaFoldDB" id="A0A7X6DFR5"/>
<feature type="chain" id="PRO_5030879711" evidence="2">
    <location>
        <begin position="31"/>
        <end position="654"/>
    </location>
</feature>
<feature type="signal peptide" evidence="2">
    <location>
        <begin position="1"/>
        <end position="30"/>
    </location>
</feature>
<dbReference type="PANTHER" id="PTHR42776:SF27">
    <property type="entry name" value="DIPEPTIDYL PEPTIDASE FAMILY MEMBER 6"/>
    <property type="match status" value="1"/>
</dbReference>
<evidence type="ECO:0000313" key="4">
    <source>
        <dbReference type="EMBL" id="NKE66313.1"/>
    </source>
</evidence>
<dbReference type="InterPro" id="IPR001375">
    <property type="entry name" value="Peptidase_S9_cat"/>
</dbReference>
<organism evidence="4 5">
    <name type="scientific">Ramlibacter lithotrophicus</name>
    <dbReference type="NCBI Taxonomy" id="2606681"/>
    <lineage>
        <taxon>Bacteria</taxon>
        <taxon>Pseudomonadati</taxon>
        <taxon>Pseudomonadota</taxon>
        <taxon>Betaproteobacteria</taxon>
        <taxon>Burkholderiales</taxon>
        <taxon>Comamonadaceae</taxon>
        <taxon>Ramlibacter</taxon>
    </lineage>
</organism>
<sequence>MRSAIAWLVRWRTAVAAAALLAAVAPGVLAQAGPAAAVFFQNPAFAGARLSPTGRYVAVAIGAPGGRTKLLVVTVRDRSAKVVGSFTDADVGSFEWVNDDRLVFSLTDWQVGVGDRFFGPGLFAISRDGGDFQTLIERAPDQPRHLRGLDRRYRLHSVPPARDGDAVFVAFRREDQSLRLGRLDTVTGKLAPVTGPTDAIHWIIDERGEPRVAVSRGDRRVKVRYRDPAGGEWRALGEGWELLDPNGFWPLAVDGSTLFVRRGSSTGAAALSRLDLESGTVEPQPLLSLKDYDFAGTLIRNGGRIVGARYTTDAPGTAWFDASLAELQRKVDALLPRTVNLLSIPQRPETDSVLVHSFSDVDPGRFLLYERDSGRLTELGAVMSGVRPEQMAPVEMVRYAARDGLPIPAYLTVPRGRAGKKLPLVVLVHGGPNLRGMAWSWDPEAQFLASRGYAVLQPEFRGSTGFGWRHFKAGWKQWGKAMQDDLADGVRWAVAQGIADPARVCIAGGSYGGYAAMMGLANDPDVYRCGLSWAGVSDLELLYDGIWSDATEAARLYSMPLLLGHPEQDAQQLRATSPVHQAARIKAPLLLAYGGADRRVPLEHGARMRAALEQQQRAPEWITYTEEGHGWSLVKNRVDFWGRVERFLERHIGR</sequence>
<dbReference type="SUPFAM" id="SSF82171">
    <property type="entry name" value="DPP6 N-terminal domain-like"/>
    <property type="match status" value="1"/>
</dbReference>
<keyword evidence="2" id="KW-0732">Signal</keyword>
<accession>A0A7X6DFR5</accession>
<dbReference type="InterPro" id="IPR029058">
    <property type="entry name" value="AB_hydrolase_fold"/>
</dbReference>
<dbReference type="RefSeq" id="WP_168107427.1">
    <property type="nucleotide sequence ID" value="NZ_VTOX01000003.1"/>
</dbReference>
<proteinExistence type="predicted"/>
<dbReference type="GO" id="GO:0006508">
    <property type="term" value="P:proteolysis"/>
    <property type="evidence" value="ECO:0007669"/>
    <property type="project" value="InterPro"/>
</dbReference>
<dbReference type="Proteomes" id="UP000521868">
    <property type="component" value="Unassembled WGS sequence"/>
</dbReference>
<gene>
    <name evidence="4" type="ORF">RAMLITH_10820</name>
</gene>
<comment type="caution">
    <text evidence="4">The sequence shown here is derived from an EMBL/GenBank/DDBJ whole genome shotgun (WGS) entry which is preliminary data.</text>
</comment>
<reference evidence="4 5" key="1">
    <citation type="journal article" date="2020" name="Nature">
        <title>Bacterial chemolithoautotrophy via manganese oxidation.</title>
        <authorList>
            <person name="Yu H."/>
            <person name="Leadbetter J.R."/>
        </authorList>
    </citation>
    <scope>NUCLEOTIDE SEQUENCE [LARGE SCALE GENOMIC DNA]</scope>
    <source>
        <strain evidence="4 5">RBP-1</strain>
    </source>
</reference>
<dbReference type="SUPFAM" id="SSF53474">
    <property type="entry name" value="alpha/beta-Hydrolases"/>
    <property type="match status" value="1"/>
</dbReference>
<name>A0A7X6DFR5_9BURK</name>
<evidence type="ECO:0000259" key="3">
    <source>
        <dbReference type="Pfam" id="PF00326"/>
    </source>
</evidence>
<evidence type="ECO:0000256" key="1">
    <source>
        <dbReference type="ARBA" id="ARBA00022801"/>
    </source>
</evidence>